<dbReference type="Proteomes" id="UP001060215">
    <property type="component" value="Chromosome 14"/>
</dbReference>
<reference evidence="1 2" key="1">
    <citation type="journal article" date="2022" name="Plant J.">
        <title>Chromosome-level genome of Camellia lanceoleosa provides a valuable resource for understanding genome evolution and self-incompatibility.</title>
        <authorList>
            <person name="Gong W."/>
            <person name="Xiao S."/>
            <person name="Wang L."/>
            <person name="Liao Z."/>
            <person name="Chang Y."/>
            <person name="Mo W."/>
            <person name="Hu G."/>
            <person name="Li W."/>
            <person name="Zhao G."/>
            <person name="Zhu H."/>
            <person name="Hu X."/>
            <person name="Ji K."/>
            <person name="Xiang X."/>
            <person name="Song Q."/>
            <person name="Yuan D."/>
            <person name="Jin S."/>
            <person name="Zhang L."/>
        </authorList>
    </citation>
    <scope>NUCLEOTIDE SEQUENCE [LARGE SCALE GENOMIC DNA]</scope>
    <source>
        <strain evidence="1">SQ_2022a</strain>
    </source>
</reference>
<accession>A0ACC0FHF0</accession>
<keyword evidence="2" id="KW-1185">Reference proteome</keyword>
<evidence type="ECO:0000313" key="2">
    <source>
        <dbReference type="Proteomes" id="UP001060215"/>
    </source>
</evidence>
<proteinExistence type="predicted"/>
<evidence type="ECO:0000313" key="1">
    <source>
        <dbReference type="EMBL" id="KAI7987959.1"/>
    </source>
</evidence>
<protein>
    <submittedName>
        <fullName evidence="1">Uncharacterized protein</fullName>
    </submittedName>
</protein>
<name>A0ACC0FHF0_9ERIC</name>
<organism evidence="1 2">
    <name type="scientific">Camellia lanceoleosa</name>
    <dbReference type="NCBI Taxonomy" id="1840588"/>
    <lineage>
        <taxon>Eukaryota</taxon>
        <taxon>Viridiplantae</taxon>
        <taxon>Streptophyta</taxon>
        <taxon>Embryophyta</taxon>
        <taxon>Tracheophyta</taxon>
        <taxon>Spermatophyta</taxon>
        <taxon>Magnoliopsida</taxon>
        <taxon>eudicotyledons</taxon>
        <taxon>Gunneridae</taxon>
        <taxon>Pentapetalae</taxon>
        <taxon>asterids</taxon>
        <taxon>Ericales</taxon>
        <taxon>Theaceae</taxon>
        <taxon>Camellia</taxon>
    </lineage>
</organism>
<sequence length="163" mass="18453">MEVVMACWEIEQSLQSLTGNYISKAMKEEVLYGLKFMKEDQLDMDSSRNPESGEDRRVIAPQEACNQIAEVVQEALKKMEMVADEKMRMFKKAHRTLEASELELDEKAREVAELNFSEASCKPIRHIISVAIHTGETNKSCKISNSSTDILRVVGFNIGSMTF</sequence>
<dbReference type="EMBL" id="CM045771">
    <property type="protein sequence ID" value="KAI7987959.1"/>
    <property type="molecule type" value="Genomic_DNA"/>
</dbReference>
<comment type="caution">
    <text evidence="1">The sequence shown here is derived from an EMBL/GenBank/DDBJ whole genome shotgun (WGS) entry which is preliminary data.</text>
</comment>
<gene>
    <name evidence="1" type="ORF">LOK49_LG13G01703</name>
</gene>